<comment type="subcellular location">
    <subcellularLocation>
        <location evidence="1">Peroxisome</location>
    </subcellularLocation>
</comment>
<name>A0A839UMZ6_9GAMM</name>
<dbReference type="InterPro" id="IPR002347">
    <property type="entry name" value="SDR_fam"/>
</dbReference>
<keyword evidence="8" id="KW-0443">Lipid metabolism</keyword>
<dbReference type="InterPro" id="IPR036291">
    <property type="entry name" value="NAD(P)-bd_dom_sf"/>
</dbReference>
<evidence type="ECO:0000256" key="20">
    <source>
        <dbReference type="ARBA" id="ARBA00049559"/>
    </source>
</evidence>
<evidence type="ECO:0000256" key="18">
    <source>
        <dbReference type="ARBA" id="ARBA00049251"/>
    </source>
</evidence>
<comment type="function">
    <text evidence="11">Participates in chain elongation of fatty acids. Catalyzes the reduction of trans-2-enoyl-CoAs of varying chain lengths from 6:1 to 16:1, having maximum activity with 10:1 CoA. Has no 2,4-dienoyl-CoA reductase activity.</text>
</comment>
<comment type="catalytic activity">
    <reaction evidence="17">
        <text>(2E)-hexenoyl-CoA + NADPH + H(+) = hexanoyl-CoA + NADP(+)</text>
        <dbReference type="Rhea" id="RHEA:44956"/>
        <dbReference type="ChEBI" id="CHEBI:15378"/>
        <dbReference type="ChEBI" id="CHEBI:57783"/>
        <dbReference type="ChEBI" id="CHEBI:58349"/>
        <dbReference type="ChEBI" id="CHEBI:62077"/>
        <dbReference type="ChEBI" id="CHEBI:62620"/>
    </reaction>
    <physiologicalReaction direction="left-to-right" evidence="17">
        <dbReference type="Rhea" id="RHEA:44957"/>
    </physiologicalReaction>
</comment>
<dbReference type="PRINTS" id="PR00081">
    <property type="entry name" value="GDHRDH"/>
</dbReference>
<evidence type="ECO:0000256" key="2">
    <source>
        <dbReference type="ARBA" id="ARBA00005189"/>
    </source>
</evidence>
<comment type="catalytic activity">
    <reaction evidence="16">
        <text>(2E)-tetradecenoyl-CoA + NADPH + H(+) = tetradecanoyl-CoA + NADP(+)</text>
        <dbReference type="Rhea" id="RHEA:44968"/>
        <dbReference type="ChEBI" id="CHEBI:15378"/>
        <dbReference type="ChEBI" id="CHEBI:57385"/>
        <dbReference type="ChEBI" id="CHEBI:57783"/>
        <dbReference type="ChEBI" id="CHEBI:58349"/>
        <dbReference type="ChEBI" id="CHEBI:61405"/>
    </reaction>
    <physiologicalReaction direction="left-to-right" evidence="16">
        <dbReference type="Rhea" id="RHEA:44969"/>
    </physiologicalReaction>
</comment>
<dbReference type="Proteomes" id="UP000559987">
    <property type="component" value="Unassembled WGS sequence"/>
</dbReference>
<organism evidence="21 22">
    <name type="scientific">Simiduia aestuariiviva</name>
    <dbReference type="NCBI Taxonomy" id="1510459"/>
    <lineage>
        <taxon>Bacteria</taxon>
        <taxon>Pseudomonadati</taxon>
        <taxon>Pseudomonadota</taxon>
        <taxon>Gammaproteobacteria</taxon>
        <taxon>Cellvibrionales</taxon>
        <taxon>Cellvibrionaceae</taxon>
        <taxon>Simiduia</taxon>
    </lineage>
</organism>
<gene>
    <name evidence="21" type="ORF">FHS30_001315</name>
</gene>
<evidence type="ECO:0000256" key="7">
    <source>
        <dbReference type="ARBA" id="ARBA00023002"/>
    </source>
</evidence>
<accession>A0A839UMZ6</accession>
<evidence type="ECO:0000256" key="14">
    <source>
        <dbReference type="ARBA" id="ARBA00041063"/>
    </source>
</evidence>
<dbReference type="EC" id="1.3.1.38" evidence="13"/>
<sequence>MSYQSVLKPDLFKNQCFIVTGGGSGIGRCVAHELSSLGAHVVITGRTQAKLDRVSEEIRNDGGSVSSASFDIRDEVAVTQAIANIITEHPVIHGLVNNAGGQFPAPLELISAKGFEAVVRSNLLGGFLMAREVYKHSMQKHGGAIINITADNLNGMPAMGHSGAARAGMENLTKTCAWEWGFFGVRVNAVAPGWVASSGFDTYDPQFQTLIKGVKDHVPLKRLAFEAEISAAICFLLSPGGAFINGHTLRIDGGSSLGSAPAIWPLPEGPAANSSPFNGFHRAELPAMLRDSENE</sequence>
<evidence type="ECO:0000256" key="10">
    <source>
        <dbReference type="ARBA" id="ARBA00023160"/>
    </source>
</evidence>
<dbReference type="PANTHER" id="PTHR24317">
    <property type="entry name" value="PEROXISOMAL TRANS-2-ENOYL-COA REDUCTASE"/>
    <property type="match status" value="1"/>
</dbReference>
<dbReference type="InterPro" id="IPR052388">
    <property type="entry name" value="Peroxisomal_t2-enoyl-CoA_red"/>
</dbReference>
<reference evidence="21 22" key="1">
    <citation type="submission" date="2020-08" db="EMBL/GenBank/DDBJ databases">
        <title>Genomic Encyclopedia of Type Strains, Phase III (KMG-III): the genomes of soil and plant-associated and newly described type strains.</title>
        <authorList>
            <person name="Whitman W."/>
        </authorList>
    </citation>
    <scope>NUCLEOTIDE SEQUENCE [LARGE SCALE GENOMIC DNA]</scope>
    <source>
        <strain evidence="21 22">CECT 8571</strain>
    </source>
</reference>
<comment type="caution">
    <text evidence="21">The sequence shown here is derived from an EMBL/GenBank/DDBJ whole genome shotgun (WGS) entry which is preliminary data.</text>
</comment>
<keyword evidence="10" id="KW-0275">Fatty acid biosynthesis</keyword>
<dbReference type="GO" id="GO:0019166">
    <property type="term" value="F:trans-2-enoyl-CoA reductase (NADPH) activity"/>
    <property type="evidence" value="ECO:0007669"/>
    <property type="project" value="UniProtKB-EC"/>
</dbReference>
<keyword evidence="5" id="KW-0276">Fatty acid metabolism</keyword>
<keyword evidence="22" id="KW-1185">Reference proteome</keyword>
<comment type="catalytic activity">
    <reaction evidence="19">
        <text>(2E)-decenoyl-CoA + NADPH + H(+) = decanoyl-CoA + NADP(+)</text>
        <dbReference type="Rhea" id="RHEA:44960"/>
        <dbReference type="ChEBI" id="CHEBI:15378"/>
        <dbReference type="ChEBI" id="CHEBI:57783"/>
        <dbReference type="ChEBI" id="CHEBI:58349"/>
        <dbReference type="ChEBI" id="CHEBI:61406"/>
        <dbReference type="ChEBI" id="CHEBI:61430"/>
    </reaction>
    <physiologicalReaction direction="left-to-right" evidence="19">
        <dbReference type="Rhea" id="RHEA:44961"/>
    </physiologicalReaction>
</comment>
<dbReference type="AlphaFoldDB" id="A0A839UMZ6"/>
<evidence type="ECO:0000256" key="13">
    <source>
        <dbReference type="ARBA" id="ARBA00038849"/>
    </source>
</evidence>
<evidence type="ECO:0000256" key="6">
    <source>
        <dbReference type="ARBA" id="ARBA00022857"/>
    </source>
</evidence>
<evidence type="ECO:0000256" key="3">
    <source>
        <dbReference type="ARBA" id="ARBA00022516"/>
    </source>
</evidence>
<comment type="pathway">
    <text evidence="2">Lipid metabolism.</text>
</comment>
<keyword evidence="7" id="KW-0560">Oxidoreductase</keyword>
<comment type="catalytic activity">
    <reaction evidence="20">
        <text>(2E)-octenoyl-CoA + NADPH + H(+) = octanoyl-CoA + NADP(+)</text>
        <dbReference type="Rhea" id="RHEA:44952"/>
        <dbReference type="ChEBI" id="CHEBI:15378"/>
        <dbReference type="ChEBI" id="CHEBI:57386"/>
        <dbReference type="ChEBI" id="CHEBI:57783"/>
        <dbReference type="ChEBI" id="CHEBI:58349"/>
        <dbReference type="ChEBI" id="CHEBI:62242"/>
    </reaction>
    <physiologicalReaction direction="left-to-right" evidence="20">
        <dbReference type="Rhea" id="RHEA:44953"/>
    </physiologicalReaction>
</comment>
<keyword evidence="3" id="KW-0444">Lipid biosynthesis</keyword>
<evidence type="ECO:0000256" key="16">
    <source>
        <dbReference type="ARBA" id="ARBA00048686"/>
    </source>
</evidence>
<comment type="catalytic activity">
    <reaction evidence="15">
        <text>(2E)-dodecenoyl-CoA + NADPH + H(+) = dodecanoyl-CoA + NADP(+)</text>
        <dbReference type="Rhea" id="RHEA:44964"/>
        <dbReference type="ChEBI" id="CHEBI:15378"/>
        <dbReference type="ChEBI" id="CHEBI:57330"/>
        <dbReference type="ChEBI" id="CHEBI:57375"/>
        <dbReference type="ChEBI" id="CHEBI:57783"/>
        <dbReference type="ChEBI" id="CHEBI:58349"/>
    </reaction>
    <physiologicalReaction direction="left-to-right" evidence="15">
        <dbReference type="Rhea" id="RHEA:44965"/>
    </physiologicalReaction>
</comment>
<keyword evidence="9" id="KW-0576">Peroxisome</keyword>
<evidence type="ECO:0000313" key="22">
    <source>
        <dbReference type="Proteomes" id="UP000559987"/>
    </source>
</evidence>
<evidence type="ECO:0000256" key="5">
    <source>
        <dbReference type="ARBA" id="ARBA00022832"/>
    </source>
</evidence>
<dbReference type="RefSeq" id="WP_183909573.1">
    <property type="nucleotide sequence ID" value="NZ_JACHXZ010000002.1"/>
</dbReference>
<evidence type="ECO:0000313" key="21">
    <source>
        <dbReference type="EMBL" id="MBB3168131.1"/>
    </source>
</evidence>
<evidence type="ECO:0000256" key="15">
    <source>
        <dbReference type="ARBA" id="ARBA00047570"/>
    </source>
</evidence>
<dbReference type="GO" id="GO:0006633">
    <property type="term" value="P:fatty acid biosynthetic process"/>
    <property type="evidence" value="ECO:0007669"/>
    <property type="project" value="UniProtKB-KW"/>
</dbReference>
<keyword evidence="6" id="KW-0521">NADP</keyword>
<comment type="catalytic activity">
    <reaction evidence="18">
        <text>a (2E)-enoyl-CoA + NADPH + H(+) = a 2,3-saturated acyl-CoA + NADP(+)</text>
        <dbReference type="Rhea" id="RHEA:33763"/>
        <dbReference type="ChEBI" id="CHEBI:15378"/>
        <dbReference type="ChEBI" id="CHEBI:57783"/>
        <dbReference type="ChEBI" id="CHEBI:58349"/>
        <dbReference type="ChEBI" id="CHEBI:58856"/>
        <dbReference type="ChEBI" id="CHEBI:65111"/>
        <dbReference type="EC" id="1.3.1.38"/>
    </reaction>
    <physiologicalReaction direction="left-to-right" evidence="18">
        <dbReference type="Rhea" id="RHEA:33764"/>
    </physiologicalReaction>
</comment>
<evidence type="ECO:0000256" key="17">
    <source>
        <dbReference type="ARBA" id="ARBA00049108"/>
    </source>
</evidence>
<evidence type="ECO:0000256" key="1">
    <source>
        <dbReference type="ARBA" id="ARBA00004275"/>
    </source>
</evidence>
<evidence type="ECO:0000256" key="19">
    <source>
        <dbReference type="ARBA" id="ARBA00049386"/>
    </source>
</evidence>
<evidence type="ECO:0000256" key="9">
    <source>
        <dbReference type="ARBA" id="ARBA00023140"/>
    </source>
</evidence>
<evidence type="ECO:0000256" key="11">
    <source>
        <dbReference type="ARBA" id="ARBA00037124"/>
    </source>
</evidence>
<proteinExistence type="predicted"/>
<dbReference type="Pfam" id="PF13561">
    <property type="entry name" value="adh_short_C2"/>
    <property type="match status" value="1"/>
</dbReference>
<dbReference type="PANTHER" id="PTHR24317:SF7">
    <property type="entry name" value="PEROXISOMAL TRANS-2-ENOYL-COA REDUCTASE"/>
    <property type="match status" value="1"/>
</dbReference>
<comment type="subunit">
    <text evidence="12">Interacts with PEX5, probably required to target it into peroxisomes.</text>
</comment>
<keyword evidence="4" id="KW-0597">Phosphoprotein</keyword>
<dbReference type="EMBL" id="JACHXZ010000002">
    <property type="protein sequence ID" value="MBB3168131.1"/>
    <property type="molecule type" value="Genomic_DNA"/>
</dbReference>
<dbReference type="Gene3D" id="3.40.50.720">
    <property type="entry name" value="NAD(P)-binding Rossmann-like Domain"/>
    <property type="match status" value="1"/>
</dbReference>
<evidence type="ECO:0000256" key="4">
    <source>
        <dbReference type="ARBA" id="ARBA00022553"/>
    </source>
</evidence>
<evidence type="ECO:0000256" key="8">
    <source>
        <dbReference type="ARBA" id="ARBA00023098"/>
    </source>
</evidence>
<dbReference type="SUPFAM" id="SSF51735">
    <property type="entry name" value="NAD(P)-binding Rossmann-fold domains"/>
    <property type="match status" value="1"/>
</dbReference>
<evidence type="ECO:0000256" key="12">
    <source>
        <dbReference type="ARBA" id="ARBA00038622"/>
    </source>
</evidence>
<protein>
    <recommendedName>
        <fullName evidence="14">Peroxisomal trans-2-enoyl-CoA reductase</fullName>
        <ecNumber evidence="13">1.3.1.38</ecNumber>
    </recommendedName>
</protein>